<comment type="caution">
    <text evidence="11">The sequence shown here is derived from an EMBL/GenBank/DDBJ whole genome shotgun (WGS) entry which is preliminary data.</text>
</comment>
<dbReference type="AlphaFoldDB" id="A0A9X2JFR6"/>
<evidence type="ECO:0000313" key="11">
    <source>
        <dbReference type="EMBL" id="MCO6043991.1"/>
    </source>
</evidence>
<name>A0A9X2JFR6_9BACT</name>
<evidence type="ECO:0000259" key="10">
    <source>
        <dbReference type="Pfam" id="PF20216"/>
    </source>
</evidence>
<organism evidence="11 12">
    <name type="scientific">Aeoliella straminimaris</name>
    <dbReference type="NCBI Taxonomy" id="2954799"/>
    <lineage>
        <taxon>Bacteria</taxon>
        <taxon>Pseudomonadati</taxon>
        <taxon>Planctomycetota</taxon>
        <taxon>Planctomycetia</taxon>
        <taxon>Pirellulales</taxon>
        <taxon>Lacipirellulaceae</taxon>
        <taxon>Aeoliella</taxon>
    </lineage>
</organism>
<dbReference type="Gene3D" id="1.20.1540.10">
    <property type="entry name" value="Rhomboid-like"/>
    <property type="match status" value="1"/>
</dbReference>
<feature type="transmembrane region" description="Helical" evidence="8">
    <location>
        <begin position="166"/>
        <end position="185"/>
    </location>
</feature>
<dbReference type="GO" id="GO:0016020">
    <property type="term" value="C:membrane"/>
    <property type="evidence" value="ECO:0007669"/>
    <property type="project" value="UniProtKB-SubCell"/>
</dbReference>
<evidence type="ECO:0000256" key="7">
    <source>
        <dbReference type="SAM" id="MobiDB-lite"/>
    </source>
</evidence>
<dbReference type="EMBL" id="JAMXLR010000028">
    <property type="protein sequence ID" value="MCO6043991.1"/>
    <property type="molecule type" value="Genomic_DNA"/>
</dbReference>
<proteinExistence type="inferred from homology"/>
<dbReference type="Pfam" id="PF01694">
    <property type="entry name" value="Rhomboid"/>
    <property type="match status" value="1"/>
</dbReference>
<keyword evidence="6 8" id="KW-0472">Membrane</keyword>
<dbReference type="GO" id="GO:0006508">
    <property type="term" value="P:proteolysis"/>
    <property type="evidence" value="ECO:0007669"/>
    <property type="project" value="UniProtKB-KW"/>
</dbReference>
<keyword evidence="3 8" id="KW-0812">Transmembrane</keyword>
<gene>
    <name evidence="11" type="ORF">NG895_08730</name>
</gene>
<evidence type="ECO:0000256" key="2">
    <source>
        <dbReference type="ARBA" id="ARBA00009045"/>
    </source>
</evidence>
<feature type="domain" description="DUF6576" evidence="10">
    <location>
        <begin position="251"/>
        <end position="283"/>
    </location>
</feature>
<dbReference type="InterPro" id="IPR022764">
    <property type="entry name" value="Peptidase_S54_rhomboid_dom"/>
</dbReference>
<feature type="transmembrane region" description="Helical" evidence="8">
    <location>
        <begin position="118"/>
        <end position="137"/>
    </location>
</feature>
<feature type="region of interest" description="Disordered" evidence="7">
    <location>
        <begin position="266"/>
        <end position="290"/>
    </location>
</feature>
<dbReference type="Pfam" id="PF20216">
    <property type="entry name" value="DUF6576"/>
    <property type="match status" value="1"/>
</dbReference>
<evidence type="ECO:0000256" key="6">
    <source>
        <dbReference type="ARBA" id="ARBA00023136"/>
    </source>
</evidence>
<evidence type="ECO:0000256" key="8">
    <source>
        <dbReference type="SAM" id="Phobius"/>
    </source>
</evidence>
<feature type="transmembrane region" description="Helical" evidence="8">
    <location>
        <begin position="89"/>
        <end position="106"/>
    </location>
</feature>
<dbReference type="PANTHER" id="PTHR43731:SF14">
    <property type="entry name" value="PRESENILIN-ASSOCIATED RHOMBOID-LIKE PROTEIN, MITOCHONDRIAL"/>
    <property type="match status" value="1"/>
</dbReference>
<dbReference type="GO" id="GO:0004252">
    <property type="term" value="F:serine-type endopeptidase activity"/>
    <property type="evidence" value="ECO:0007669"/>
    <property type="project" value="InterPro"/>
</dbReference>
<evidence type="ECO:0000256" key="5">
    <source>
        <dbReference type="ARBA" id="ARBA00022989"/>
    </source>
</evidence>
<comment type="similarity">
    <text evidence="2">Belongs to the peptidase S54 family.</text>
</comment>
<comment type="subcellular location">
    <subcellularLocation>
        <location evidence="1">Membrane</location>
        <topology evidence="1">Multi-pass membrane protein</topology>
    </subcellularLocation>
</comment>
<feature type="domain" description="Peptidase S54 rhomboid" evidence="9">
    <location>
        <begin position="74"/>
        <end position="213"/>
    </location>
</feature>
<dbReference type="RefSeq" id="WP_252852097.1">
    <property type="nucleotide sequence ID" value="NZ_JAMXLR010000028.1"/>
</dbReference>
<evidence type="ECO:0000256" key="3">
    <source>
        <dbReference type="ARBA" id="ARBA00022692"/>
    </source>
</evidence>
<dbReference type="Proteomes" id="UP001155241">
    <property type="component" value="Unassembled WGS sequence"/>
</dbReference>
<keyword evidence="11" id="KW-0645">Protease</keyword>
<protein>
    <submittedName>
        <fullName evidence="11">Rhomboid family intramembrane serine protease</fullName>
    </submittedName>
</protein>
<dbReference type="SUPFAM" id="SSF144091">
    <property type="entry name" value="Rhomboid-like"/>
    <property type="match status" value="1"/>
</dbReference>
<dbReference type="PANTHER" id="PTHR43731">
    <property type="entry name" value="RHOMBOID PROTEASE"/>
    <property type="match status" value="1"/>
</dbReference>
<feature type="transmembrane region" description="Helical" evidence="8">
    <location>
        <begin position="143"/>
        <end position="161"/>
    </location>
</feature>
<sequence length="290" mass="32720">MGINDRDYGRYGYDDGYGYRDQPGLHFGGVQSVTVKIVIVTAIVFVVQLVFRAPPPGSWFDQLFALHSDWLFAPWGLLTYGFLHDPWKLWHIAGNMFVLWMFGRMVEDRYGGKEFLAFYLASIVFAGLFWSLTVLIAGQQATVIGASGGVSAVLLLFIILYPRVTILFMFFIPMPAWVLGVFIVGSDMLGAFGGGGGVAFTAHLGGFLFAYLYYKSGIRLMNYLPTGAKMPSLKRRPKLKVHRPENQEDKKKLRLDQLLEKIAASGQDSLSSSERRELQKLSKYYKDKRR</sequence>
<accession>A0A9X2JFR6</accession>
<evidence type="ECO:0000259" key="9">
    <source>
        <dbReference type="Pfam" id="PF01694"/>
    </source>
</evidence>
<keyword evidence="5 8" id="KW-1133">Transmembrane helix</keyword>
<keyword evidence="12" id="KW-1185">Reference proteome</keyword>
<dbReference type="InterPro" id="IPR035952">
    <property type="entry name" value="Rhomboid-like_sf"/>
</dbReference>
<evidence type="ECO:0000313" key="12">
    <source>
        <dbReference type="Proteomes" id="UP001155241"/>
    </source>
</evidence>
<dbReference type="InterPro" id="IPR046483">
    <property type="entry name" value="DUF6576"/>
</dbReference>
<keyword evidence="4" id="KW-0378">Hydrolase</keyword>
<feature type="transmembrane region" description="Helical" evidence="8">
    <location>
        <begin position="191"/>
        <end position="214"/>
    </location>
</feature>
<evidence type="ECO:0000256" key="1">
    <source>
        <dbReference type="ARBA" id="ARBA00004141"/>
    </source>
</evidence>
<feature type="transmembrane region" description="Helical" evidence="8">
    <location>
        <begin position="33"/>
        <end position="51"/>
    </location>
</feature>
<reference evidence="11" key="1">
    <citation type="submission" date="2022-06" db="EMBL/GenBank/DDBJ databases">
        <title>Aeoliella straminimaris, a novel planctomycete from sediments.</title>
        <authorList>
            <person name="Vitorino I.R."/>
            <person name="Lage O.M."/>
        </authorList>
    </citation>
    <scope>NUCLEOTIDE SEQUENCE</scope>
    <source>
        <strain evidence="11">ICT_H6.2</strain>
    </source>
</reference>
<evidence type="ECO:0000256" key="4">
    <source>
        <dbReference type="ARBA" id="ARBA00022801"/>
    </source>
</evidence>
<dbReference type="InterPro" id="IPR050925">
    <property type="entry name" value="Rhomboid_protease_S54"/>
</dbReference>